<organism evidence="4 5">
    <name type="scientific">Salinicoccus kekensis</name>
    <dbReference type="NCBI Taxonomy" id="714307"/>
    <lineage>
        <taxon>Bacteria</taxon>
        <taxon>Bacillati</taxon>
        <taxon>Bacillota</taxon>
        <taxon>Bacilli</taxon>
        <taxon>Bacillales</taxon>
        <taxon>Staphylococcaceae</taxon>
        <taxon>Salinicoccus</taxon>
    </lineage>
</organism>
<dbReference type="PROSITE" id="PS51257">
    <property type="entry name" value="PROKAR_LIPOPROTEIN"/>
    <property type="match status" value="1"/>
</dbReference>
<keyword evidence="5" id="KW-1185">Reference proteome</keyword>
<dbReference type="RefSeq" id="WP_097040821.1">
    <property type="nucleotide sequence ID" value="NZ_OBQF01000003.1"/>
</dbReference>
<gene>
    <name evidence="4" type="ORF">SAMN05878391_1567</name>
</gene>
<feature type="compositionally biased region" description="Acidic residues" evidence="1">
    <location>
        <begin position="59"/>
        <end position="92"/>
    </location>
</feature>
<dbReference type="Gene3D" id="3.10.450.40">
    <property type="match status" value="2"/>
</dbReference>
<dbReference type="OrthoDB" id="2418653at2"/>
<accession>A0A285UJX1</accession>
<evidence type="ECO:0000256" key="2">
    <source>
        <dbReference type="SAM" id="SignalP"/>
    </source>
</evidence>
<dbReference type="AlphaFoldDB" id="A0A285UJX1"/>
<feature type="region of interest" description="Disordered" evidence="1">
    <location>
        <begin position="19"/>
        <end position="139"/>
    </location>
</feature>
<evidence type="ECO:0000259" key="3">
    <source>
        <dbReference type="Pfam" id="PF03413"/>
    </source>
</evidence>
<evidence type="ECO:0000313" key="5">
    <source>
        <dbReference type="Proteomes" id="UP000219412"/>
    </source>
</evidence>
<protein>
    <submittedName>
        <fullName evidence="4">Uncharacterized membrane protein YkoI</fullName>
    </submittedName>
</protein>
<feature type="compositionally biased region" description="Acidic residues" evidence="1">
    <location>
        <begin position="100"/>
        <end position="118"/>
    </location>
</feature>
<feature type="domain" description="PepSY" evidence="3">
    <location>
        <begin position="133"/>
        <end position="177"/>
    </location>
</feature>
<dbReference type="Pfam" id="PF03413">
    <property type="entry name" value="PepSY"/>
    <property type="match status" value="2"/>
</dbReference>
<feature type="signal peptide" evidence="2">
    <location>
        <begin position="1"/>
        <end position="23"/>
    </location>
</feature>
<feature type="compositionally biased region" description="Acidic residues" evidence="1">
    <location>
        <begin position="25"/>
        <end position="49"/>
    </location>
</feature>
<evidence type="ECO:0000256" key="1">
    <source>
        <dbReference type="SAM" id="MobiDB-lite"/>
    </source>
</evidence>
<dbReference type="Proteomes" id="UP000219412">
    <property type="component" value="Unassembled WGS sequence"/>
</dbReference>
<feature type="domain" description="PepSY" evidence="3">
    <location>
        <begin position="207"/>
        <end position="266"/>
    </location>
</feature>
<proteinExistence type="predicted"/>
<reference evidence="5" key="1">
    <citation type="submission" date="2017-08" db="EMBL/GenBank/DDBJ databases">
        <authorList>
            <person name="Varghese N."/>
            <person name="Submissions S."/>
        </authorList>
    </citation>
    <scope>NUCLEOTIDE SEQUENCE [LARGE SCALE GENOMIC DNA]</scope>
    <source>
        <strain evidence="5">DSM 23173</strain>
    </source>
</reference>
<feature type="chain" id="PRO_5039333729" evidence="2">
    <location>
        <begin position="24"/>
        <end position="268"/>
    </location>
</feature>
<dbReference type="InterPro" id="IPR025711">
    <property type="entry name" value="PepSY"/>
</dbReference>
<sequence length="268" mass="28630">MKSHKYKLATLVLSTGLLLGACGGGEEDAQAPEEEPEEVADTAVEEDEGTGTTDQSTDTSDDAAEEADTSDDSAGESTDDTEDTSDTTDDTSSDNTDSTSESEETESTDGEATEDTETTEPTGVAVLDQLGSTPEEAVSAAQENFDGELMELELDQENGDWVYKVSMENESEEYEAKMLAEDLSVISEETENNDGMDANDVFAYEDAIPHDEAVQTATDEVGGELEGWTLDKDDGQLEYEIELMNTDAGGDAEVKINAESGEILETDD</sequence>
<keyword evidence="2" id="KW-0732">Signal</keyword>
<evidence type="ECO:0000313" key="4">
    <source>
        <dbReference type="EMBL" id="SOC42214.1"/>
    </source>
</evidence>
<name>A0A285UJX1_9STAP</name>
<dbReference type="EMBL" id="OBQF01000003">
    <property type="protein sequence ID" value="SOC42214.1"/>
    <property type="molecule type" value="Genomic_DNA"/>
</dbReference>